<evidence type="ECO:0000313" key="1">
    <source>
        <dbReference type="EMBL" id="EGJ35589.1"/>
    </source>
</evidence>
<sequence length="69" mass="7402">MAISRKQSAVSCQLILFKSNSTSLAISRKQSAVSCQLILFKSTLTSMAISSQRSAVSLFYSKVLIASSP</sequence>
<dbReference type="HOGENOM" id="CLU_2771366_0_0_3"/>
<dbReference type="Proteomes" id="UP000003959">
    <property type="component" value="Unassembled WGS sequence"/>
</dbReference>
<reference evidence="2" key="1">
    <citation type="journal article" date="2011" name="Proc. Natl. Acad. Sci. U.S.A.">
        <title>Genomic insights into the physiology and ecology of the marine filamentous cyanobacterium Lyngbya majuscula.</title>
        <authorList>
            <person name="Jones A.C."/>
            <person name="Monroe E.A."/>
            <person name="Podell S."/>
            <person name="Hess W.R."/>
            <person name="Klages S."/>
            <person name="Esquenazi E."/>
            <person name="Niessen S."/>
            <person name="Hoover H."/>
            <person name="Rothmann M."/>
            <person name="Lasken R.S."/>
            <person name="Yates J.R.III."/>
            <person name="Reinhardt R."/>
            <person name="Kube M."/>
            <person name="Burkart M.D."/>
            <person name="Allen E.E."/>
            <person name="Dorrestein P.C."/>
            <person name="Gerwick W.H."/>
            <person name="Gerwick L."/>
        </authorList>
    </citation>
    <scope>NUCLEOTIDE SEQUENCE [LARGE SCALE GENOMIC DNA]</scope>
    <source>
        <strain evidence="2">3L</strain>
    </source>
</reference>
<dbReference type="AlphaFoldDB" id="F4XIS7"/>
<protein>
    <submittedName>
        <fullName evidence="1">Uncharacterized protein</fullName>
    </submittedName>
</protein>
<keyword evidence="2" id="KW-1185">Reference proteome</keyword>
<evidence type="ECO:0000313" key="2">
    <source>
        <dbReference type="Proteomes" id="UP000003959"/>
    </source>
</evidence>
<name>F4XIS7_9CYAN</name>
<gene>
    <name evidence="1" type="ORF">LYNGBM3L_02990</name>
</gene>
<proteinExistence type="predicted"/>
<accession>F4XIS7</accession>
<organism evidence="1 2">
    <name type="scientific">Moorena producens 3L</name>
    <dbReference type="NCBI Taxonomy" id="489825"/>
    <lineage>
        <taxon>Bacteria</taxon>
        <taxon>Bacillati</taxon>
        <taxon>Cyanobacteriota</taxon>
        <taxon>Cyanophyceae</taxon>
        <taxon>Coleofasciculales</taxon>
        <taxon>Coleofasciculaceae</taxon>
        <taxon>Moorena</taxon>
    </lineage>
</organism>
<dbReference type="EMBL" id="GL890819">
    <property type="protein sequence ID" value="EGJ35589.1"/>
    <property type="molecule type" value="Genomic_DNA"/>
</dbReference>